<reference evidence="9 10" key="1">
    <citation type="journal article" date="2021" name="Comput. Struct. Biotechnol. J.">
        <title>De novo genome assembly of the potent medicinal plant Rehmannia glutinosa using nanopore technology.</title>
        <authorList>
            <person name="Ma L."/>
            <person name="Dong C."/>
            <person name="Song C."/>
            <person name="Wang X."/>
            <person name="Zheng X."/>
            <person name="Niu Y."/>
            <person name="Chen S."/>
            <person name="Feng W."/>
        </authorList>
    </citation>
    <scope>NUCLEOTIDE SEQUENCE [LARGE SCALE GENOMIC DNA]</scope>
    <source>
        <strain evidence="9">DH-2019</strain>
    </source>
</reference>
<dbReference type="Pfam" id="PF05142">
    <property type="entry name" value="DUF702"/>
    <property type="match status" value="1"/>
</dbReference>
<evidence type="ECO:0000313" key="10">
    <source>
        <dbReference type="Proteomes" id="UP001318860"/>
    </source>
</evidence>
<dbReference type="EMBL" id="JABTTQ020003284">
    <property type="protein sequence ID" value="KAK6118872.1"/>
    <property type="molecule type" value="Genomic_DNA"/>
</dbReference>
<keyword evidence="3" id="KW-0479">Metal-binding</keyword>
<keyword evidence="4" id="KW-0862">Zinc</keyword>
<dbReference type="NCBIfam" id="TIGR01623">
    <property type="entry name" value="put_zinc_LRP1"/>
    <property type="match status" value="1"/>
</dbReference>
<dbReference type="PANTHER" id="PTHR31604:SF2">
    <property type="entry name" value="PROTEIN SHI RELATED SEQUENCE 7"/>
    <property type="match status" value="1"/>
</dbReference>
<dbReference type="NCBIfam" id="TIGR01624">
    <property type="entry name" value="LRP1_Cterm"/>
    <property type="match status" value="1"/>
</dbReference>
<proteinExistence type="inferred from homology"/>
<keyword evidence="6" id="KW-0010">Activator</keyword>
<feature type="region of interest" description="Disordered" evidence="8">
    <location>
        <begin position="223"/>
        <end position="251"/>
    </location>
</feature>
<evidence type="ECO:0000256" key="2">
    <source>
        <dbReference type="ARBA" id="ARBA00006911"/>
    </source>
</evidence>
<comment type="subcellular location">
    <subcellularLocation>
        <location evidence="1">Nucleus</location>
    </subcellularLocation>
</comment>
<sequence>MSGFFSLSGKDDQEQDNHQPETNINYRGFELWQQQYQFHQQRLVHQSQQQQHNVPDAGFTVGPSSRSEELLGFRVMSQGGGGRSSTGNDDGLSCQDCGNQAKKDCVHMRCRTCCKSRGLPCQTHVRSTWIPAAKRRERQQYQLQQDNQTRSGENPKRLRDNISGAGGSGGGFELGHFPPELNSPAVFRCVRVSAIDDADEQFAYQTAVNIGGHVFKGILYDQGPESQFPGGGSGSGGSQQQPLDLIAGSGSGGATTSNLNVTMYDPSIYSPQLSGFMAGTQFFLPPRP</sequence>
<feature type="region of interest" description="Disordered" evidence="8">
    <location>
        <begin position="1"/>
        <end position="21"/>
    </location>
</feature>
<dbReference type="InterPro" id="IPR006511">
    <property type="entry name" value="SHI_C"/>
</dbReference>
<evidence type="ECO:0000256" key="8">
    <source>
        <dbReference type="SAM" id="MobiDB-lite"/>
    </source>
</evidence>
<evidence type="ECO:0000256" key="1">
    <source>
        <dbReference type="ARBA" id="ARBA00004123"/>
    </source>
</evidence>
<comment type="similarity">
    <text evidence="2">Belongs to the SHI protein family.</text>
</comment>
<name>A0ABR0U9A4_REHGL</name>
<evidence type="ECO:0000256" key="7">
    <source>
        <dbReference type="ARBA" id="ARBA00023242"/>
    </source>
</evidence>
<feature type="compositionally biased region" description="Basic and acidic residues" evidence="8">
    <location>
        <begin position="9"/>
        <end position="19"/>
    </location>
</feature>
<feature type="compositionally biased region" description="Polar residues" evidence="8">
    <location>
        <begin position="140"/>
        <end position="152"/>
    </location>
</feature>
<accession>A0ABR0U9A4</accession>
<evidence type="ECO:0000256" key="6">
    <source>
        <dbReference type="ARBA" id="ARBA00023159"/>
    </source>
</evidence>
<keyword evidence="7" id="KW-0539">Nucleus</keyword>
<evidence type="ECO:0000313" key="9">
    <source>
        <dbReference type="EMBL" id="KAK6118872.1"/>
    </source>
</evidence>
<comment type="caution">
    <text evidence="9">The sequence shown here is derived from an EMBL/GenBank/DDBJ whole genome shotgun (WGS) entry which is preliminary data.</text>
</comment>
<evidence type="ECO:0000256" key="3">
    <source>
        <dbReference type="ARBA" id="ARBA00022723"/>
    </source>
</evidence>
<keyword evidence="10" id="KW-1185">Reference proteome</keyword>
<evidence type="ECO:0000256" key="5">
    <source>
        <dbReference type="ARBA" id="ARBA00023125"/>
    </source>
</evidence>
<organism evidence="9 10">
    <name type="scientific">Rehmannia glutinosa</name>
    <name type="common">Chinese foxglove</name>
    <dbReference type="NCBI Taxonomy" id="99300"/>
    <lineage>
        <taxon>Eukaryota</taxon>
        <taxon>Viridiplantae</taxon>
        <taxon>Streptophyta</taxon>
        <taxon>Embryophyta</taxon>
        <taxon>Tracheophyta</taxon>
        <taxon>Spermatophyta</taxon>
        <taxon>Magnoliopsida</taxon>
        <taxon>eudicotyledons</taxon>
        <taxon>Gunneridae</taxon>
        <taxon>Pentapetalae</taxon>
        <taxon>asterids</taxon>
        <taxon>lamiids</taxon>
        <taxon>Lamiales</taxon>
        <taxon>Orobanchaceae</taxon>
        <taxon>Rehmannieae</taxon>
        <taxon>Rehmannia</taxon>
    </lineage>
</organism>
<dbReference type="InterPro" id="IPR007818">
    <property type="entry name" value="SHI"/>
</dbReference>
<protein>
    <submittedName>
        <fullName evidence="9">Uncharacterized protein</fullName>
    </submittedName>
</protein>
<evidence type="ECO:0000256" key="4">
    <source>
        <dbReference type="ARBA" id="ARBA00022833"/>
    </source>
</evidence>
<gene>
    <name evidence="9" type="ORF">DH2020_047378</name>
</gene>
<dbReference type="Proteomes" id="UP001318860">
    <property type="component" value="Unassembled WGS sequence"/>
</dbReference>
<feature type="region of interest" description="Disordered" evidence="8">
    <location>
        <begin position="132"/>
        <end position="170"/>
    </location>
</feature>
<dbReference type="InterPro" id="IPR006510">
    <property type="entry name" value="Znf_LRP1"/>
</dbReference>
<dbReference type="PANTHER" id="PTHR31604">
    <property type="entry name" value="PROTEIN LATERAL ROOT PRIMORDIUM 1"/>
    <property type="match status" value="1"/>
</dbReference>
<keyword evidence="5" id="KW-0238">DNA-binding</keyword>